<reference evidence="1" key="1">
    <citation type="submission" date="2014-09" db="EMBL/GenBank/DDBJ databases">
        <authorList>
            <person name="Magalhaes I.L.F."/>
            <person name="Oliveira U."/>
            <person name="Santos F.R."/>
            <person name="Vidigal T.H.D.A."/>
            <person name="Brescovit A.D."/>
            <person name="Santos A.J."/>
        </authorList>
    </citation>
    <scope>NUCLEOTIDE SEQUENCE</scope>
    <source>
        <tissue evidence="1">Shoot tissue taken approximately 20 cm above the soil surface</tissue>
    </source>
</reference>
<dbReference type="EMBL" id="GBRH01181886">
    <property type="protein sequence ID" value="JAE16010.1"/>
    <property type="molecule type" value="Transcribed_RNA"/>
</dbReference>
<reference evidence="1" key="2">
    <citation type="journal article" date="2015" name="Data Brief">
        <title>Shoot transcriptome of the giant reed, Arundo donax.</title>
        <authorList>
            <person name="Barrero R.A."/>
            <person name="Guerrero F.D."/>
            <person name="Moolhuijzen P."/>
            <person name="Goolsby J.A."/>
            <person name="Tidwell J."/>
            <person name="Bellgard S.E."/>
            <person name="Bellgard M.I."/>
        </authorList>
    </citation>
    <scope>NUCLEOTIDE SEQUENCE</scope>
    <source>
        <tissue evidence="1">Shoot tissue taken approximately 20 cm above the soil surface</tissue>
    </source>
</reference>
<dbReference type="AlphaFoldDB" id="A0A0A9FT35"/>
<name>A0A0A9FT35_ARUDO</name>
<protein>
    <submittedName>
        <fullName evidence="1">Uncharacterized protein</fullName>
    </submittedName>
</protein>
<evidence type="ECO:0000313" key="1">
    <source>
        <dbReference type="EMBL" id="JAE16010.1"/>
    </source>
</evidence>
<organism evidence="1">
    <name type="scientific">Arundo donax</name>
    <name type="common">Giant reed</name>
    <name type="synonym">Donax arundinaceus</name>
    <dbReference type="NCBI Taxonomy" id="35708"/>
    <lineage>
        <taxon>Eukaryota</taxon>
        <taxon>Viridiplantae</taxon>
        <taxon>Streptophyta</taxon>
        <taxon>Embryophyta</taxon>
        <taxon>Tracheophyta</taxon>
        <taxon>Spermatophyta</taxon>
        <taxon>Magnoliopsida</taxon>
        <taxon>Liliopsida</taxon>
        <taxon>Poales</taxon>
        <taxon>Poaceae</taxon>
        <taxon>PACMAD clade</taxon>
        <taxon>Arundinoideae</taxon>
        <taxon>Arundineae</taxon>
        <taxon>Arundo</taxon>
    </lineage>
</organism>
<proteinExistence type="predicted"/>
<accession>A0A0A9FT35</accession>
<sequence length="31" mass="3849">MRKCTLHASKLKYFEEHKTRKKLLEDSKRSR</sequence>